<evidence type="ECO:0000256" key="10">
    <source>
        <dbReference type="SAM" id="MobiDB-lite"/>
    </source>
</evidence>
<dbReference type="GO" id="GO:0003677">
    <property type="term" value="F:DNA binding"/>
    <property type="evidence" value="ECO:0007669"/>
    <property type="project" value="UniProtKB-UniRule"/>
</dbReference>
<dbReference type="GO" id="GO:0006265">
    <property type="term" value="P:DNA topological change"/>
    <property type="evidence" value="ECO:0007669"/>
    <property type="project" value="InterPro"/>
</dbReference>
<keyword evidence="8" id="KW-0413">Isomerase</keyword>
<keyword evidence="7 9" id="KW-0238">DNA-binding</keyword>
<feature type="region of interest" description="Disordered" evidence="10">
    <location>
        <begin position="308"/>
        <end position="377"/>
    </location>
</feature>
<proteinExistence type="predicted"/>
<dbReference type="PROSITE" id="PS52040">
    <property type="entry name" value="TOPO_IIA"/>
    <property type="match status" value="1"/>
</dbReference>
<reference evidence="12 13" key="1">
    <citation type="journal article" date="2014" name="Science">
        <title>Plant genetics. Early allopolyploid evolution in the post-Neolithic Brassica napus oilseed genome.</title>
        <authorList>
            <person name="Chalhoub B."/>
            <person name="Denoeud F."/>
            <person name="Liu S."/>
            <person name="Parkin I.A."/>
            <person name="Tang H."/>
            <person name="Wang X."/>
            <person name="Chiquet J."/>
            <person name="Belcram H."/>
            <person name="Tong C."/>
            <person name="Samans B."/>
            <person name="Correa M."/>
            <person name="Da Silva C."/>
            <person name="Just J."/>
            <person name="Falentin C."/>
            <person name="Koh C.S."/>
            <person name="Le Clainche I."/>
            <person name="Bernard M."/>
            <person name="Bento P."/>
            <person name="Noel B."/>
            <person name="Labadie K."/>
            <person name="Alberti A."/>
            <person name="Charles M."/>
            <person name="Arnaud D."/>
            <person name="Guo H."/>
            <person name="Daviaud C."/>
            <person name="Alamery S."/>
            <person name="Jabbari K."/>
            <person name="Zhao M."/>
            <person name="Edger P.P."/>
            <person name="Chelaifa H."/>
            <person name="Tack D."/>
            <person name="Lassalle G."/>
            <person name="Mestiri I."/>
            <person name="Schnel N."/>
            <person name="Le Paslier M.C."/>
            <person name="Fan G."/>
            <person name="Renault V."/>
            <person name="Bayer P.E."/>
            <person name="Golicz A.A."/>
            <person name="Manoli S."/>
            <person name="Lee T.H."/>
            <person name="Thi V.H."/>
            <person name="Chalabi S."/>
            <person name="Hu Q."/>
            <person name="Fan C."/>
            <person name="Tollenaere R."/>
            <person name="Lu Y."/>
            <person name="Battail C."/>
            <person name="Shen J."/>
            <person name="Sidebottom C.H."/>
            <person name="Wang X."/>
            <person name="Canaguier A."/>
            <person name="Chauveau A."/>
            <person name="Berard A."/>
            <person name="Deniot G."/>
            <person name="Guan M."/>
            <person name="Liu Z."/>
            <person name="Sun F."/>
            <person name="Lim Y.P."/>
            <person name="Lyons E."/>
            <person name="Town C.D."/>
            <person name="Bancroft I."/>
            <person name="Wang X."/>
            <person name="Meng J."/>
            <person name="Ma J."/>
            <person name="Pires J.C."/>
            <person name="King G.J."/>
            <person name="Brunel D."/>
            <person name="Delourme R."/>
            <person name="Renard M."/>
            <person name="Aury J.M."/>
            <person name="Adams K.L."/>
            <person name="Batley J."/>
            <person name="Snowdon R.J."/>
            <person name="Tost J."/>
            <person name="Edwards D."/>
            <person name="Zhou Y."/>
            <person name="Hua W."/>
            <person name="Sharpe A.G."/>
            <person name="Paterson A.H."/>
            <person name="Guan C."/>
            <person name="Wincker P."/>
        </authorList>
    </citation>
    <scope>NUCLEOTIDE SEQUENCE [LARGE SCALE GENOMIC DNA]</scope>
    <source>
        <strain evidence="13">cv. Darmor-bzh</strain>
    </source>
</reference>
<dbReference type="PANTHER" id="PTHR10169:SF38">
    <property type="entry name" value="DNA TOPOISOMERASE 2"/>
    <property type="match status" value="1"/>
</dbReference>
<feature type="compositionally biased region" description="Basic residues" evidence="10">
    <location>
        <begin position="329"/>
        <end position="339"/>
    </location>
</feature>
<sequence length="377" mass="42875">MQPRFPNSLVMYQNTRLITTVGRVLPVRSSVWPRIMLVATTSICFNLMVNLVHGKWVEKMQQVQDTFSLSSLQQPVFQLVCLICESLLYMPIIPTVLVNSCKGIGTGWSTFIPNYNTRDIVANIRRLLNAESMVPMDPWYMNFKGTIEKTASKDSGSTNTITGVYEEVDETTIRITELPIRRWTDDYKNFMEALKTNNNTLYFQSVGAYYDDTSMDFQLQLSEENMMMARQEEVDEVAPAKGGRKPAAASKVEKPPAAPRNRAPAASKKQQLVAEVVEVSSEKKVRKMRSSLFNKKSSLVLGRLANTNNEEEVEEQSVETVAADTASARPKRAKRKHMRYVPSDSESESANDSEFDEDDEDYRRDSYFDRCGDRDKM</sequence>
<feature type="domain" description="Topo IIA-type catalytic" evidence="11">
    <location>
        <begin position="1"/>
        <end position="226"/>
    </location>
</feature>
<dbReference type="AlphaFoldDB" id="A0A078JLC3"/>
<evidence type="ECO:0000256" key="5">
    <source>
        <dbReference type="ARBA" id="ARBA00022840"/>
    </source>
</evidence>
<dbReference type="Pfam" id="PF00521">
    <property type="entry name" value="DNA_topoisoIV"/>
    <property type="match status" value="1"/>
</dbReference>
<feature type="compositionally biased region" description="Low complexity" evidence="10">
    <location>
        <begin position="239"/>
        <end position="249"/>
    </location>
</feature>
<dbReference type="GO" id="GO:0005524">
    <property type="term" value="F:ATP binding"/>
    <property type="evidence" value="ECO:0007669"/>
    <property type="project" value="UniProtKB-KW"/>
</dbReference>
<evidence type="ECO:0000256" key="7">
    <source>
        <dbReference type="ARBA" id="ARBA00023125"/>
    </source>
</evidence>
<dbReference type="Proteomes" id="UP000028999">
    <property type="component" value="Unassembled WGS sequence"/>
</dbReference>
<dbReference type="InterPro" id="IPR013760">
    <property type="entry name" value="Topo_IIA-like_dom_sf"/>
</dbReference>
<dbReference type="EC" id="5.6.2.2" evidence="3"/>
<keyword evidence="5" id="KW-0067">ATP-binding</keyword>
<dbReference type="SMART" id="SM00434">
    <property type="entry name" value="TOP4c"/>
    <property type="match status" value="1"/>
</dbReference>
<dbReference type="InterPro" id="IPR050634">
    <property type="entry name" value="DNA_Topoisomerase_II"/>
</dbReference>
<keyword evidence="6" id="KW-0799">Topoisomerase</keyword>
<protein>
    <recommendedName>
        <fullName evidence="3">DNA topoisomerase (ATP-hydrolyzing)</fullName>
        <ecNumber evidence="3">5.6.2.2</ecNumber>
    </recommendedName>
</protein>
<evidence type="ECO:0000256" key="9">
    <source>
        <dbReference type="PROSITE-ProRule" id="PRU01384"/>
    </source>
</evidence>
<dbReference type="STRING" id="3708.A0A078JLC3"/>
<dbReference type="InterPro" id="IPR013758">
    <property type="entry name" value="Topo_IIA_A/C_ab"/>
</dbReference>
<name>A0A078JLC3_BRANA</name>
<dbReference type="GO" id="GO:0003918">
    <property type="term" value="F:DNA topoisomerase type II (double strand cut, ATP-hydrolyzing) activity"/>
    <property type="evidence" value="ECO:0007669"/>
    <property type="project" value="UniProtKB-EC"/>
</dbReference>
<evidence type="ECO:0000313" key="12">
    <source>
        <dbReference type="EMBL" id="CDY67604.1"/>
    </source>
</evidence>
<evidence type="ECO:0000256" key="3">
    <source>
        <dbReference type="ARBA" id="ARBA00012895"/>
    </source>
</evidence>
<evidence type="ECO:0000256" key="4">
    <source>
        <dbReference type="ARBA" id="ARBA00022741"/>
    </source>
</evidence>
<evidence type="ECO:0000256" key="2">
    <source>
        <dbReference type="ARBA" id="ARBA00001946"/>
    </source>
</evidence>
<comment type="catalytic activity">
    <reaction evidence="1">
        <text>ATP-dependent breakage, passage and rejoining of double-stranded DNA.</text>
        <dbReference type="EC" id="5.6.2.2"/>
    </reaction>
</comment>
<dbReference type="Gramene" id="CDY67604">
    <property type="protein sequence ID" value="CDY67604"/>
    <property type="gene ID" value="GSBRNA2T00065180001"/>
</dbReference>
<feature type="compositionally biased region" description="Basic and acidic residues" evidence="10">
    <location>
        <begin position="361"/>
        <end position="377"/>
    </location>
</feature>
<keyword evidence="4" id="KW-0547">Nucleotide-binding</keyword>
<keyword evidence="13" id="KW-1185">Reference proteome</keyword>
<evidence type="ECO:0000256" key="1">
    <source>
        <dbReference type="ARBA" id="ARBA00000185"/>
    </source>
</evidence>
<gene>
    <name evidence="12" type="primary">BnaAnng24760D</name>
    <name evidence="12" type="ORF">GSBRNA2T00065180001</name>
</gene>
<dbReference type="Gene3D" id="3.90.199.10">
    <property type="entry name" value="Topoisomerase II, domain 5"/>
    <property type="match status" value="1"/>
</dbReference>
<accession>A0A078JLC3</accession>
<feature type="compositionally biased region" description="Acidic residues" evidence="10">
    <location>
        <begin position="345"/>
        <end position="360"/>
    </location>
</feature>
<evidence type="ECO:0000313" key="13">
    <source>
        <dbReference type="Proteomes" id="UP000028999"/>
    </source>
</evidence>
<dbReference type="PaxDb" id="3708-A0A078JLC3"/>
<dbReference type="EMBL" id="LK036301">
    <property type="protein sequence ID" value="CDY67604.1"/>
    <property type="molecule type" value="Genomic_DNA"/>
</dbReference>
<organism evidence="12 13">
    <name type="scientific">Brassica napus</name>
    <name type="common">Rape</name>
    <dbReference type="NCBI Taxonomy" id="3708"/>
    <lineage>
        <taxon>Eukaryota</taxon>
        <taxon>Viridiplantae</taxon>
        <taxon>Streptophyta</taxon>
        <taxon>Embryophyta</taxon>
        <taxon>Tracheophyta</taxon>
        <taxon>Spermatophyta</taxon>
        <taxon>Magnoliopsida</taxon>
        <taxon>eudicotyledons</taxon>
        <taxon>Gunneridae</taxon>
        <taxon>Pentapetalae</taxon>
        <taxon>rosids</taxon>
        <taxon>malvids</taxon>
        <taxon>Brassicales</taxon>
        <taxon>Brassicaceae</taxon>
        <taxon>Brassiceae</taxon>
        <taxon>Brassica</taxon>
    </lineage>
</organism>
<dbReference type="InterPro" id="IPR002205">
    <property type="entry name" value="Topo_IIA_dom_A"/>
</dbReference>
<comment type="cofactor">
    <cofactor evidence="2">
        <name>Mg(2+)</name>
        <dbReference type="ChEBI" id="CHEBI:18420"/>
    </cofactor>
</comment>
<dbReference type="Gene3D" id="3.30.1360.40">
    <property type="match status" value="1"/>
</dbReference>
<dbReference type="SUPFAM" id="SSF56719">
    <property type="entry name" value="Type II DNA topoisomerase"/>
    <property type="match status" value="1"/>
</dbReference>
<comment type="caution">
    <text evidence="9">Lacks conserved residue(s) required for the propagation of feature annotation.</text>
</comment>
<feature type="region of interest" description="Disordered" evidence="10">
    <location>
        <begin position="235"/>
        <end position="272"/>
    </location>
</feature>
<evidence type="ECO:0000256" key="8">
    <source>
        <dbReference type="ARBA" id="ARBA00023235"/>
    </source>
</evidence>
<evidence type="ECO:0000259" key="11">
    <source>
        <dbReference type="PROSITE" id="PS52040"/>
    </source>
</evidence>
<dbReference type="PANTHER" id="PTHR10169">
    <property type="entry name" value="DNA TOPOISOMERASE/GYRASE"/>
    <property type="match status" value="1"/>
</dbReference>
<evidence type="ECO:0000256" key="6">
    <source>
        <dbReference type="ARBA" id="ARBA00023029"/>
    </source>
</evidence>